<dbReference type="InterPro" id="IPR037171">
    <property type="entry name" value="NagB/RpiA_transferase-like"/>
</dbReference>
<dbReference type="AlphaFoldDB" id="A0A3A4NUD7"/>
<evidence type="ECO:0000313" key="3">
    <source>
        <dbReference type="Proteomes" id="UP000265882"/>
    </source>
</evidence>
<name>A0A3A4NUD7_ABYX5</name>
<dbReference type="InterPro" id="IPR024185">
    <property type="entry name" value="FTHF_cligase-like_sf"/>
</dbReference>
<dbReference type="EMBL" id="QZKU01000039">
    <property type="protein sequence ID" value="RJP24168.1"/>
    <property type="molecule type" value="Genomic_DNA"/>
</dbReference>
<evidence type="ECO:0000259" key="1">
    <source>
        <dbReference type="Pfam" id="PF02589"/>
    </source>
</evidence>
<sequence length="222" mass="24345">MTNPREDIFSRLNSARGTELPQRPFVPPLSEISHDRDRMIRAFTDNLTAQTAVVHHVADFAAAAEKLAEVVAAENIKSVVVSSDAVIRKLDLPEWGRKHNLTVLQAEDCTGREHFKNMVFAEADAAITGADFAIAESGTLCLIHDKDQPRLISLAPIMHIALVPLERLFPVYESAIDRIFGDPHNVPSHVTFITGPSMTADIQGVPFKGMHGPKKLTVILIG</sequence>
<organism evidence="2 3">
    <name type="scientific">Abyssobacteria bacterium (strain SURF_5)</name>
    <dbReference type="NCBI Taxonomy" id="2093360"/>
    <lineage>
        <taxon>Bacteria</taxon>
        <taxon>Pseudomonadati</taxon>
        <taxon>Candidatus Hydrogenedentota</taxon>
        <taxon>Candidatus Abyssobacteria</taxon>
    </lineage>
</organism>
<protein>
    <recommendedName>
        <fullName evidence="1">LUD domain-containing protein</fullName>
    </recommendedName>
</protein>
<dbReference type="Gene3D" id="3.40.50.10420">
    <property type="entry name" value="NagB/RpiA/CoA transferase-like"/>
    <property type="match status" value="1"/>
</dbReference>
<comment type="caution">
    <text evidence="2">The sequence shown here is derived from an EMBL/GenBank/DDBJ whole genome shotgun (WGS) entry which is preliminary data.</text>
</comment>
<feature type="domain" description="LUD" evidence="1">
    <location>
        <begin position="41"/>
        <end position="221"/>
    </location>
</feature>
<dbReference type="PANTHER" id="PTHR43682:SF1">
    <property type="entry name" value="LACTATE UTILIZATION PROTEIN C"/>
    <property type="match status" value="1"/>
</dbReference>
<accession>A0A3A4NUD7</accession>
<dbReference type="PANTHER" id="PTHR43682">
    <property type="entry name" value="LACTATE UTILIZATION PROTEIN C"/>
    <property type="match status" value="1"/>
</dbReference>
<proteinExistence type="predicted"/>
<gene>
    <name evidence="2" type="ORF">C4520_04570</name>
</gene>
<evidence type="ECO:0000313" key="2">
    <source>
        <dbReference type="EMBL" id="RJP24168.1"/>
    </source>
</evidence>
<dbReference type="Pfam" id="PF02589">
    <property type="entry name" value="LUD_dom"/>
    <property type="match status" value="1"/>
</dbReference>
<dbReference type="InterPro" id="IPR003741">
    <property type="entry name" value="LUD_dom"/>
</dbReference>
<dbReference type="Proteomes" id="UP000265882">
    <property type="component" value="Unassembled WGS sequence"/>
</dbReference>
<dbReference type="SUPFAM" id="SSF100950">
    <property type="entry name" value="NagB/RpiA/CoA transferase-like"/>
    <property type="match status" value="1"/>
</dbReference>
<reference evidence="2 3" key="1">
    <citation type="journal article" date="2017" name="ISME J.">
        <title>Energy and carbon metabolisms in a deep terrestrial subsurface fluid microbial community.</title>
        <authorList>
            <person name="Momper L."/>
            <person name="Jungbluth S.P."/>
            <person name="Lee M.D."/>
            <person name="Amend J.P."/>
        </authorList>
    </citation>
    <scope>NUCLEOTIDE SEQUENCE [LARGE SCALE GENOMIC DNA]</scope>
    <source>
        <strain evidence="2">SURF_5</strain>
    </source>
</reference>